<gene>
    <name evidence="1" type="ORF">MCOR_23189</name>
</gene>
<evidence type="ECO:0000313" key="1">
    <source>
        <dbReference type="EMBL" id="CAC5387908.1"/>
    </source>
</evidence>
<evidence type="ECO:0000313" key="2">
    <source>
        <dbReference type="Proteomes" id="UP000507470"/>
    </source>
</evidence>
<organism evidence="1 2">
    <name type="scientific">Mytilus coruscus</name>
    <name type="common">Sea mussel</name>
    <dbReference type="NCBI Taxonomy" id="42192"/>
    <lineage>
        <taxon>Eukaryota</taxon>
        <taxon>Metazoa</taxon>
        <taxon>Spiralia</taxon>
        <taxon>Lophotrochozoa</taxon>
        <taxon>Mollusca</taxon>
        <taxon>Bivalvia</taxon>
        <taxon>Autobranchia</taxon>
        <taxon>Pteriomorphia</taxon>
        <taxon>Mytilida</taxon>
        <taxon>Mytiloidea</taxon>
        <taxon>Mytilidae</taxon>
        <taxon>Mytilinae</taxon>
        <taxon>Mytilus</taxon>
    </lineage>
</organism>
<dbReference type="EMBL" id="CACVKT020004069">
    <property type="protein sequence ID" value="CAC5387908.1"/>
    <property type="molecule type" value="Genomic_DNA"/>
</dbReference>
<name>A0A6J8BV37_MYTCO</name>
<sequence length="179" mass="20105">MYLIMATKGEAVTVPGTRQFHCVKAVAQGLIKTRRVSCTCVVCLDIEQGTCINNTYVDEWVEQTLTNDLRKLNQKSKSEETKGDETAFPRAGSVLANGNEESHLEVRTRMVIEIVTHEDVYLNEYYLNRGTGEDKHIVSNLVDSDSYIAGDRITPAVARRILREDTFNFAKLGHMVIHG</sequence>
<protein>
    <submittedName>
        <fullName evidence="1">Uncharacterized protein</fullName>
    </submittedName>
</protein>
<keyword evidence="2" id="KW-1185">Reference proteome</keyword>
<dbReference type="AlphaFoldDB" id="A0A6J8BV37"/>
<reference evidence="1 2" key="1">
    <citation type="submission" date="2020-06" db="EMBL/GenBank/DDBJ databases">
        <authorList>
            <person name="Li R."/>
            <person name="Bekaert M."/>
        </authorList>
    </citation>
    <scope>NUCLEOTIDE SEQUENCE [LARGE SCALE GENOMIC DNA]</scope>
    <source>
        <strain evidence="2">wild</strain>
    </source>
</reference>
<accession>A0A6J8BV37</accession>
<dbReference type="Proteomes" id="UP000507470">
    <property type="component" value="Unassembled WGS sequence"/>
</dbReference>
<proteinExistence type="predicted"/>